<proteinExistence type="predicted"/>
<evidence type="ECO:0000259" key="4">
    <source>
        <dbReference type="Pfam" id="PF23774"/>
    </source>
</evidence>
<dbReference type="EMBL" id="JH767152">
    <property type="protein sequence ID" value="EQC35101.1"/>
    <property type="molecule type" value="Genomic_DNA"/>
</dbReference>
<organism evidence="5 6">
    <name type="scientific">Saprolegnia diclina (strain VS20)</name>
    <dbReference type="NCBI Taxonomy" id="1156394"/>
    <lineage>
        <taxon>Eukaryota</taxon>
        <taxon>Sar</taxon>
        <taxon>Stramenopiles</taxon>
        <taxon>Oomycota</taxon>
        <taxon>Saprolegniomycetes</taxon>
        <taxon>Saprolegniales</taxon>
        <taxon>Saprolegniaceae</taxon>
        <taxon>Saprolegnia</taxon>
    </lineage>
</organism>
<dbReference type="GeneID" id="19948062"/>
<dbReference type="SUPFAM" id="SSF50978">
    <property type="entry name" value="WD40 repeat-like"/>
    <property type="match status" value="3"/>
</dbReference>
<feature type="domain" description="Gem-associated protein 5 TPR" evidence="4">
    <location>
        <begin position="757"/>
        <end position="878"/>
    </location>
</feature>
<dbReference type="InterPro" id="IPR015943">
    <property type="entry name" value="WD40/YVTN_repeat-like_dom_sf"/>
</dbReference>
<dbReference type="PROSITE" id="PS00678">
    <property type="entry name" value="WD_REPEATS_1"/>
    <property type="match status" value="2"/>
</dbReference>
<dbReference type="Gene3D" id="2.130.10.10">
    <property type="entry name" value="YVTN repeat-like/Quinoprotein amine dehydrogenase"/>
    <property type="match status" value="4"/>
</dbReference>
<dbReference type="VEuPathDB" id="FungiDB:SDRG_07335"/>
<keyword evidence="6" id="KW-1185">Reference proteome</keyword>
<dbReference type="RefSeq" id="XP_008611385.1">
    <property type="nucleotide sequence ID" value="XM_008613163.1"/>
</dbReference>
<gene>
    <name evidence="5" type="ORF">SDRG_07335</name>
</gene>
<feature type="repeat" description="WD" evidence="3">
    <location>
        <begin position="380"/>
        <end position="413"/>
    </location>
</feature>
<dbReference type="Pfam" id="PF23774">
    <property type="entry name" value="TPR_GEMI5"/>
    <property type="match status" value="1"/>
</dbReference>
<dbReference type="SMART" id="SM00320">
    <property type="entry name" value="WD40"/>
    <property type="match status" value="13"/>
</dbReference>
<dbReference type="InParanoid" id="T0QK63"/>
<dbReference type="InterPro" id="IPR019775">
    <property type="entry name" value="WD40_repeat_CS"/>
</dbReference>
<dbReference type="PANTHER" id="PTHR44464">
    <property type="entry name" value="WD REPEAT-CONTAINING PROTEIN 17"/>
    <property type="match status" value="1"/>
</dbReference>
<accession>T0QK63</accession>
<protein>
    <recommendedName>
        <fullName evidence="4">Gem-associated protein 5 TPR domain-containing protein</fullName>
    </recommendedName>
</protein>
<dbReference type="InterPro" id="IPR036322">
    <property type="entry name" value="WD40_repeat_dom_sf"/>
</dbReference>
<dbReference type="InterPro" id="IPR020472">
    <property type="entry name" value="WD40_PAC1"/>
</dbReference>
<feature type="repeat" description="WD" evidence="3">
    <location>
        <begin position="509"/>
        <end position="552"/>
    </location>
</feature>
<dbReference type="Pfam" id="PF00400">
    <property type="entry name" value="WD40"/>
    <property type="match status" value="6"/>
</dbReference>
<keyword evidence="1 3" id="KW-0853">WD repeat</keyword>
<keyword evidence="2" id="KW-0677">Repeat</keyword>
<evidence type="ECO:0000313" key="6">
    <source>
        <dbReference type="Proteomes" id="UP000030762"/>
    </source>
</evidence>
<evidence type="ECO:0000256" key="1">
    <source>
        <dbReference type="ARBA" id="ARBA00022574"/>
    </source>
</evidence>
<evidence type="ECO:0000256" key="3">
    <source>
        <dbReference type="PROSITE-ProRule" id="PRU00221"/>
    </source>
</evidence>
<dbReference type="CDD" id="cd00200">
    <property type="entry name" value="WD40"/>
    <property type="match status" value="1"/>
</dbReference>
<dbReference type="OMA" id="GVFIWDI"/>
<feature type="repeat" description="WD" evidence="3">
    <location>
        <begin position="337"/>
        <end position="379"/>
    </location>
</feature>
<name>T0QK63_SAPDV</name>
<dbReference type="InterPro" id="IPR001680">
    <property type="entry name" value="WD40_rpt"/>
</dbReference>
<evidence type="ECO:0000313" key="5">
    <source>
        <dbReference type="EMBL" id="EQC35101.1"/>
    </source>
</evidence>
<feature type="repeat" description="WD" evidence="3">
    <location>
        <begin position="559"/>
        <end position="601"/>
    </location>
</feature>
<dbReference type="InterPro" id="IPR056421">
    <property type="entry name" value="TPR_GEMI5"/>
</dbReference>
<dbReference type="eggNOG" id="KOG0277">
    <property type="taxonomic scope" value="Eukaryota"/>
</dbReference>
<dbReference type="AlphaFoldDB" id="T0QK63"/>
<evidence type="ECO:0000256" key="2">
    <source>
        <dbReference type="ARBA" id="ARBA00022737"/>
    </source>
</evidence>
<dbReference type="Proteomes" id="UP000030762">
    <property type="component" value="Unassembled WGS sequence"/>
</dbReference>
<dbReference type="OrthoDB" id="2161379at2759"/>
<dbReference type="STRING" id="1156394.T0QK63"/>
<reference evidence="5 6" key="1">
    <citation type="submission" date="2012-04" db="EMBL/GenBank/DDBJ databases">
        <title>The Genome Sequence of Saprolegnia declina VS20.</title>
        <authorList>
            <consortium name="The Broad Institute Genome Sequencing Platform"/>
            <person name="Russ C."/>
            <person name="Nusbaum C."/>
            <person name="Tyler B."/>
            <person name="van West P."/>
            <person name="Dieguez-Uribeondo J."/>
            <person name="de Bruijn I."/>
            <person name="Tripathy S."/>
            <person name="Jiang R."/>
            <person name="Young S.K."/>
            <person name="Zeng Q."/>
            <person name="Gargeya S."/>
            <person name="Fitzgerald M."/>
            <person name="Haas B."/>
            <person name="Abouelleil A."/>
            <person name="Alvarado L."/>
            <person name="Arachchi H.M."/>
            <person name="Berlin A."/>
            <person name="Chapman S.B."/>
            <person name="Goldberg J."/>
            <person name="Griggs A."/>
            <person name="Gujja S."/>
            <person name="Hansen M."/>
            <person name="Howarth C."/>
            <person name="Imamovic A."/>
            <person name="Larimer J."/>
            <person name="McCowen C."/>
            <person name="Montmayeur A."/>
            <person name="Murphy C."/>
            <person name="Neiman D."/>
            <person name="Pearson M."/>
            <person name="Priest M."/>
            <person name="Roberts A."/>
            <person name="Saif S."/>
            <person name="Shea T."/>
            <person name="Sisk P."/>
            <person name="Sykes S."/>
            <person name="Wortman J."/>
            <person name="Nusbaum C."/>
            <person name="Birren B."/>
        </authorList>
    </citation>
    <scope>NUCLEOTIDE SEQUENCE [LARGE SCALE GENOMIC DNA]</scope>
    <source>
        <strain evidence="5 6">VS20</strain>
    </source>
</reference>
<dbReference type="PROSITE" id="PS50294">
    <property type="entry name" value="WD_REPEATS_REGION"/>
    <property type="match status" value="2"/>
</dbReference>
<dbReference type="PANTHER" id="PTHR44464:SF1">
    <property type="entry name" value="WD REPEAT-CONTAINING PROTEIN 17"/>
    <property type="match status" value="1"/>
</dbReference>
<dbReference type="PROSITE" id="PS50082">
    <property type="entry name" value="WD_REPEATS_2"/>
    <property type="match status" value="4"/>
</dbReference>
<dbReference type="PRINTS" id="PR00320">
    <property type="entry name" value="GPROTEINBRPT"/>
</dbReference>
<sequence>MDPRAKVSFQQVRVVPSGCMQRRGLGNLHIVGSDATGAFFAFASTLAVYVYEATTFRLHRLLSTKDNVLGLAWCPFACHRAYLATVAMEGGVVLWNVTTEEILFQATLPTAHHAISLQWQPHDASTMQLAIACSDKLIYVWTIDLEANTHSMARLLPKPTESPMTVLRWNPQTRGMLAIGFESGAIGLYHGARPTALTLITREKKRDKKALAITDMTWDSLSHLYLLVAYKDGHSALWEINETTGTQLHTFDKQGAGTNAIAWLPSAPGQFVTANARSGILKIWNVSQPQPLQHVRAQSSGIHNIAVLQDHRLLCAAVDGSVGVYDLQKRHLAWASHPGHKETIFDVRYQPSNPNVLATCSHDGSVRIWDVETMHCLQHLQGQDGVLYSVAWAPATASLIASSSSLGTVFLWDTAVGVATVQMRHHTDAVYRVAWDTGDDGLLASSSKDKTVVLALPSGVLVKRYVLPGAAFGCDWSPRGDGLLVVGCIDHVVRVFATKTSSTEPLRVLAAHDARVFHTVWYADPARLLLASSSDDCSIRVWSWPEESAVDAVVPYITLTGHTGFVRALVWHAAPAPLLLSGSWDATIRIWDIHSRSCRLVVVDHLADVYGIATHLATPCTFVSCSRDSTLRFWGLRTYESATTLLATVLSAPDVAPIEAAFVVAGMLPGLANFFALLQQKSTREMRIQREESVVETYLEQARRLEAGLAKSRRPSKTTRLNKEEHLLQAAATYLKAGNLVRYCRILADMNQWEKALAVAPGVSMAFWEKLATEYAEHLAASESEDAAVYYVATRDVESAVALYHSRSQYEDAFVVAKASETMPHAAPSLSNSPSQQDWSALRHSSRAALATQYVDAGDPILAACCYLSVHAMDNAIALELAYVLSTYLSTDVSPQHPPVMLVRRLAFKYEALGALPLVLQLLGTLPPLEAKYETWLLCARQARLGRTQTLAARLLEQTELEAELRDALAGERLVDAVRLHLLLGDEAEGLQLAISEVFELLGAPEVNWPVVFAFTTILGSYDAVAASPKQRATLLALMAFAGAVQAMDARSPVPVVSYLFHVVHTQCYGAAVRLPIPEAALLEAEADYCASRDLGRLQHVLAQLERSRSSWPEALQARVATWHKVLASPPHALQGRVEAVVVPGSNLPSAGQAKFPLRSLFTGEIIHGPSIKLEDEVSAISLDEAIMWSRVNPFSPLSTGDRLSVYSQY</sequence>